<keyword evidence="3" id="KW-0808">Transferase</keyword>
<dbReference type="OrthoDB" id="67688at2759"/>
<evidence type="ECO:0000256" key="1">
    <source>
        <dbReference type="PROSITE-ProRule" id="PRU00880"/>
    </source>
</evidence>
<keyword evidence="3" id="KW-0418">Kinase</keyword>
<evidence type="ECO:0000313" key="4">
    <source>
        <dbReference type="Proteomes" id="UP000663671"/>
    </source>
</evidence>
<dbReference type="Proteomes" id="UP000663671">
    <property type="component" value="Chromosome 2"/>
</dbReference>
<gene>
    <name evidence="3" type="primary">VPS34</name>
    <name evidence="3" type="ORF">I7I51_07864</name>
</gene>
<dbReference type="GO" id="GO:0016301">
    <property type="term" value="F:kinase activity"/>
    <property type="evidence" value="ECO:0007669"/>
    <property type="project" value="UniProtKB-KW"/>
</dbReference>
<dbReference type="EMBL" id="CP069109">
    <property type="protein sequence ID" value="QSS58438.1"/>
    <property type="molecule type" value="Genomic_DNA"/>
</dbReference>
<organism evidence="3 4">
    <name type="scientific">Ajellomyces capsulatus</name>
    <name type="common">Darling's disease fungus</name>
    <name type="synonym">Histoplasma capsulatum</name>
    <dbReference type="NCBI Taxonomy" id="5037"/>
    <lineage>
        <taxon>Eukaryota</taxon>
        <taxon>Fungi</taxon>
        <taxon>Dikarya</taxon>
        <taxon>Ascomycota</taxon>
        <taxon>Pezizomycotina</taxon>
        <taxon>Eurotiomycetes</taxon>
        <taxon>Eurotiomycetidae</taxon>
        <taxon>Onygenales</taxon>
        <taxon>Ajellomycetaceae</taxon>
        <taxon>Histoplasma</taxon>
    </lineage>
</organism>
<feature type="domain" description="C2 PI3K-type" evidence="2">
    <location>
        <begin position="28"/>
        <end position="95"/>
    </location>
</feature>
<dbReference type="PROSITE" id="PS51547">
    <property type="entry name" value="C2_PI3K"/>
    <property type="match status" value="1"/>
</dbReference>
<dbReference type="InterPro" id="IPR035892">
    <property type="entry name" value="C2_domain_sf"/>
</dbReference>
<dbReference type="AlphaFoldDB" id="A0A8A1LW87"/>
<protein>
    <submittedName>
        <fullName evidence="3">Phosphoinositide 3-kinase</fullName>
    </submittedName>
</protein>
<comment type="similarity">
    <text evidence="1">Belongs to the PI3/PI4-kinase family.</text>
</comment>
<reference evidence="3" key="1">
    <citation type="submission" date="2021-01" db="EMBL/GenBank/DDBJ databases">
        <title>Chromosome-level genome assembly of a human fungal pathogen reveals clustering of transcriptionally co-regulated genes.</title>
        <authorList>
            <person name="Voorhies M."/>
            <person name="Cohen S."/>
            <person name="Shea T.P."/>
            <person name="Petrus S."/>
            <person name="Munoz J.F."/>
            <person name="Poplawski S."/>
            <person name="Goldman W.E."/>
            <person name="Michael T."/>
            <person name="Cuomo C.A."/>
            <person name="Sil A."/>
            <person name="Beyhan S."/>
        </authorList>
    </citation>
    <scope>NUCLEOTIDE SEQUENCE</scope>
    <source>
        <strain evidence="3">WU24</strain>
    </source>
</reference>
<proteinExistence type="inferred from homology"/>
<evidence type="ECO:0000313" key="3">
    <source>
        <dbReference type="EMBL" id="QSS58438.1"/>
    </source>
</evidence>
<name>A0A8A1LW87_AJECA</name>
<evidence type="ECO:0000259" key="2">
    <source>
        <dbReference type="PROSITE" id="PS51547"/>
    </source>
</evidence>
<dbReference type="InterPro" id="IPR002420">
    <property type="entry name" value="PI3K-type_C2_dom"/>
</dbReference>
<sequence>MDTYTFATSAQVDLPISLKICNLEGKQKPIPFSVLIKNPELRHLGSNQSPISDLFITVQLWASSKPLGVPIQTAYKAFKTRGRGARAPGKAPKET</sequence>
<dbReference type="SUPFAM" id="SSF49562">
    <property type="entry name" value="C2 domain (Calcium/lipid-binding domain, CaLB)"/>
    <property type="match status" value="1"/>
</dbReference>
<accession>A0A8A1LW87</accession>
<dbReference type="VEuPathDB" id="FungiDB:I7I51_07864"/>